<dbReference type="GO" id="GO:0097367">
    <property type="term" value="F:carbohydrate derivative binding"/>
    <property type="evidence" value="ECO:0007669"/>
    <property type="project" value="InterPro"/>
</dbReference>
<organism evidence="3 4">
    <name type="scientific">Bifidobacterium tibiigranuli</name>
    <dbReference type="NCBI Taxonomy" id="2172043"/>
    <lineage>
        <taxon>Bacteria</taxon>
        <taxon>Bacillati</taxon>
        <taxon>Actinomycetota</taxon>
        <taxon>Actinomycetes</taxon>
        <taxon>Bifidobacteriales</taxon>
        <taxon>Bifidobacteriaceae</taxon>
        <taxon>Bifidobacterium</taxon>
    </lineage>
</organism>
<dbReference type="GeneID" id="78126660"/>
<dbReference type="PROSITE" id="PS51464">
    <property type="entry name" value="SIS"/>
    <property type="match status" value="1"/>
</dbReference>
<dbReference type="AlphaFoldDB" id="A0A5N6S2N2"/>
<dbReference type="Proteomes" id="UP000325415">
    <property type="component" value="Unassembled WGS sequence"/>
</dbReference>
<dbReference type="EMBL" id="QDAG01000002">
    <property type="protein sequence ID" value="KAE8129775.1"/>
    <property type="molecule type" value="Genomic_DNA"/>
</dbReference>
<dbReference type="InterPro" id="IPR017552">
    <property type="entry name" value="PHI/rmpB"/>
</dbReference>
<dbReference type="Gene3D" id="3.40.50.10490">
    <property type="entry name" value="Glucose-6-phosphate isomerase like protein, domain 1"/>
    <property type="match status" value="1"/>
</dbReference>
<dbReference type="CDD" id="cd05005">
    <property type="entry name" value="SIS_PHI"/>
    <property type="match status" value="1"/>
</dbReference>
<gene>
    <name evidence="3" type="primary">hxlB</name>
    <name evidence="3" type="ORF">DDE84_03005</name>
</gene>
<evidence type="ECO:0000313" key="3">
    <source>
        <dbReference type="EMBL" id="KAE8129775.1"/>
    </source>
</evidence>
<feature type="domain" description="SIS" evidence="2">
    <location>
        <begin position="26"/>
        <end position="167"/>
    </location>
</feature>
<keyword evidence="4" id="KW-1185">Reference proteome</keyword>
<keyword evidence="3" id="KW-0413">Isomerase</keyword>
<dbReference type="InterPro" id="IPR001347">
    <property type="entry name" value="SIS_dom"/>
</dbReference>
<dbReference type="GO" id="GO:1901135">
    <property type="term" value="P:carbohydrate derivative metabolic process"/>
    <property type="evidence" value="ECO:0007669"/>
    <property type="project" value="InterPro"/>
</dbReference>
<evidence type="ECO:0000313" key="4">
    <source>
        <dbReference type="Proteomes" id="UP000325415"/>
    </source>
</evidence>
<sequence>MRILDQITEEIQGVMALVDEDKLAEVSTHITKDKRVYADGEGRSGFQARSFAMRLMHIGYTSYMMGETITPSVHEGDVFLAISGSGKTKNTVSDATAAKSVGAMIIAVTSKPDSPLGTLADYTIIVPGRVKNDDSVKSIQLLSSLFDQCVHITLDALCLMLSRRDHTSDQEASRNHSNIE</sequence>
<evidence type="ECO:0000256" key="1">
    <source>
        <dbReference type="ARBA" id="ARBA00009235"/>
    </source>
</evidence>
<comment type="similarity">
    <text evidence="1">Belongs to the SIS family. PHI subfamily.</text>
</comment>
<name>A0A5N6S2N2_9BIFI</name>
<reference evidence="3 4" key="1">
    <citation type="submission" date="2018-04" db="EMBL/GenBank/DDBJ databases">
        <authorList>
            <person name="Eckel V.P."/>
            <person name="Vogel R.F."/>
        </authorList>
    </citation>
    <scope>NUCLEOTIDE SEQUENCE [LARGE SCALE GENOMIC DNA]</scope>
    <source>
        <strain evidence="4">TMW 2.1764</strain>
    </source>
</reference>
<dbReference type="RefSeq" id="WP_152580259.1">
    <property type="nucleotide sequence ID" value="NZ_JALCCS010000016.1"/>
</dbReference>
<accession>A0A5N6S2N2</accession>
<dbReference type="OrthoDB" id="9797832at2"/>
<protein>
    <submittedName>
        <fullName evidence="3">6-phospho-3-hexuloisomerase</fullName>
    </submittedName>
</protein>
<dbReference type="NCBIfam" id="TIGR03127">
    <property type="entry name" value="RuMP_HxlB"/>
    <property type="match status" value="1"/>
</dbReference>
<dbReference type="GO" id="GO:0016853">
    <property type="term" value="F:isomerase activity"/>
    <property type="evidence" value="ECO:0007669"/>
    <property type="project" value="UniProtKB-KW"/>
</dbReference>
<dbReference type="SUPFAM" id="SSF53697">
    <property type="entry name" value="SIS domain"/>
    <property type="match status" value="1"/>
</dbReference>
<dbReference type="InterPro" id="IPR046348">
    <property type="entry name" value="SIS_dom_sf"/>
</dbReference>
<evidence type="ECO:0000259" key="2">
    <source>
        <dbReference type="PROSITE" id="PS51464"/>
    </source>
</evidence>
<proteinExistence type="inferred from homology"/>
<dbReference type="PANTHER" id="PTHR43443">
    <property type="entry name" value="3-HEXULOSE-6-PHOSPHATE ISOMERASE"/>
    <property type="match status" value="1"/>
</dbReference>
<dbReference type="PANTHER" id="PTHR43443:SF1">
    <property type="entry name" value="3-HEXULOSE-6-PHOSPHATE ISOMERASE"/>
    <property type="match status" value="1"/>
</dbReference>
<comment type="caution">
    <text evidence="3">The sequence shown here is derived from an EMBL/GenBank/DDBJ whole genome shotgun (WGS) entry which is preliminary data.</text>
</comment>
<dbReference type="Pfam" id="PF01380">
    <property type="entry name" value="SIS"/>
    <property type="match status" value="1"/>
</dbReference>